<evidence type="ECO:0000313" key="3">
    <source>
        <dbReference type="EMBL" id="QIN80659.1"/>
    </source>
</evidence>
<dbReference type="Gene3D" id="2.60.120.10">
    <property type="entry name" value="Jelly Rolls"/>
    <property type="match status" value="1"/>
</dbReference>
<keyword evidence="4" id="KW-1185">Reference proteome</keyword>
<gene>
    <name evidence="3" type="ORF">GBA65_04445</name>
</gene>
<dbReference type="CDD" id="cd06122">
    <property type="entry name" value="cupin_TTHA0104"/>
    <property type="match status" value="1"/>
</dbReference>
<dbReference type="AlphaFoldDB" id="A0A6G8Q2I1"/>
<dbReference type="InterPro" id="IPR014710">
    <property type="entry name" value="RmlC-like_jellyroll"/>
</dbReference>
<dbReference type="InterPro" id="IPR051610">
    <property type="entry name" value="GPI/OXD"/>
</dbReference>
<organism evidence="3 4">
    <name type="scientific">Rubrobacter marinus</name>
    <dbReference type="NCBI Taxonomy" id="2653852"/>
    <lineage>
        <taxon>Bacteria</taxon>
        <taxon>Bacillati</taxon>
        <taxon>Actinomycetota</taxon>
        <taxon>Rubrobacteria</taxon>
        <taxon>Rubrobacterales</taxon>
        <taxon>Rubrobacteraceae</taxon>
        <taxon>Rubrobacter</taxon>
    </lineage>
</organism>
<dbReference type="GO" id="GO:0046872">
    <property type="term" value="F:metal ion binding"/>
    <property type="evidence" value="ECO:0007669"/>
    <property type="project" value="UniProtKB-KW"/>
</dbReference>
<dbReference type="PANTHER" id="PTHR35848">
    <property type="entry name" value="OXALATE-BINDING PROTEIN"/>
    <property type="match status" value="1"/>
</dbReference>
<dbReference type="Proteomes" id="UP000502706">
    <property type="component" value="Chromosome"/>
</dbReference>
<keyword evidence="1" id="KW-0479">Metal-binding</keyword>
<dbReference type="Pfam" id="PF07883">
    <property type="entry name" value="Cupin_2"/>
    <property type="match status" value="1"/>
</dbReference>
<feature type="domain" description="Cupin type-2" evidence="2">
    <location>
        <begin position="17"/>
        <end position="84"/>
    </location>
</feature>
<name>A0A6G8Q2I1_9ACTN</name>
<dbReference type="PANTHER" id="PTHR35848:SF6">
    <property type="entry name" value="CUPIN TYPE-2 DOMAIN-CONTAINING PROTEIN"/>
    <property type="match status" value="1"/>
</dbReference>
<sequence length="89" mass="9769">MKKNALFDSPHLFYDLYCLLPGQAQKVHAHEGSDKVYYVLEGTGRFTVGDEEADLGRGKAVIARSGEPHGVRNESGENLVLLVTMAPRP</sequence>
<evidence type="ECO:0000313" key="4">
    <source>
        <dbReference type="Proteomes" id="UP000502706"/>
    </source>
</evidence>
<proteinExistence type="predicted"/>
<dbReference type="KEGG" id="rmar:GBA65_04445"/>
<dbReference type="InterPro" id="IPR013096">
    <property type="entry name" value="Cupin_2"/>
</dbReference>
<accession>A0A6G8Q2I1</accession>
<dbReference type="EMBL" id="CP045121">
    <property type="protein sequence ID" value="QIN80659.1"/>
    <property type="molecule type" value="Genomic_DNA"/>
</dbReference>
<dbReference type="SUPFAM" id="SSF51182">
    <property type="entry name" value="RmlC-like cupins"/>
    <property type="match status" value="1"/>
</dbReference>
<reference evidence="3 4" key="1">
    <citation type="submission" date="2019-10" db="EMBL/GenBank/DDBJ databases">
        <title>Rubrobacter sp nov SCSIO 52915 isolated from a deep-sea sediment in the South China Sea.</title>
        <authorList>
            <person name="Chen R.W."/>
        </authorList>
    </citation>
    <scope>NUCLEOTIDE SEQUENCE [LARGE SCALE GENOMIC DNA]</scope>
    <source>
        <strain evidence="3 4">SCSIO 52915</strain>
    </source>
</reference>
<evidence type="ECO:0000256" key="1">
    <source>
        <dbReference type="ARBA" id="ARBA00022723"/>
    </source>
</evidence>
<dbReference type="InterPro" id="IPR011051">
    <property type="entry name" value="RmlC_Cupin_sf"/>
</dbReference>
<evidence type="ECO:0000259" key="2">
    <source>
        <dbReference type="Pfam" id="PF07883"/>
    </source>
</evidence>
<protein>
    <submittedName>
        <fullName evidence="3">Cupin domain-containing protein</fullName>
    </submittedName>
</protein>